<reference evidence="4" key="1">
    <citation type="journal article" date="2016" name="Proc. Natl. Acad. Sci. U.S.A.">
        <title>Chromosome-level assembly of Arabidopsis thaliana Ler reveals the extent of translocation and inversion polymorphisms.</title>
        <authorList>
            <person name="Zapata L."/>
            <person name="Ding J."/>
            <person name="Willing E.M."/>
            <person name="Hartwig B."/>
            <person name="Bezdan D."/>
            <person name="Jiao W.B."/>
            <person name="Patel V."/>
            <person name="Velikkakam James G."/>
            <person name="Koornneef M."/>
            <person name="Ossowski S."/>
            <person name="Schneeberger K."/>
        </authorList>
    </citation>
    <scope>NUCLEOTIDE SEQUENCE [LARGE SCALE GENOMIC DNA]</scope>
    <source>
        <strain evidence="4">cv. Landsberg erecta</strain>
    </source>
</reference>
<feature type="signal peptide" evidence="1">
    <location>
        <begin position="1"/>
        <end position="23"/>
    </location>
</feature>
<gene>
    <name evidence="2" type="ordered locus">At3g57850</name>
    <name evidence="3" type="ordered locus">AXX17_At3g52430</name>
</gene>
<evidence type="ECO:0000256" key="1">
    <source>
        <dbReference type="SAM" id="SignalP"/>
    </source>
</evidence>
<dbReference type="EMBL" id="LUHQ01000003">
    <property type="protein sequence ID" value="OAP01623.1"/>
    <property type="molecule type" value="Genomic_DNA"/>
</dbReference>
<dbReference type="GeneID" id="824954"/>
<sequence>MASERKLIMVVILSSLLMKVALSQNGVVMGDYSFNSGKGFGEELAMFVNLDLGMKDKYVILLFIKITEIIFTNMSADTVFGPSEGMDLVP</sequence>
<dbReference type="AlphaFoldDB" id="A0A384KPW2"/>
<feature type="chain" id="PRO_5016574538" description="Transmembrane protein" evidence="1">
    <location>
        <begin position="24"/>
        <end position="90"/>
    </location>
</feature>
<comment type="caution">
    <text evidence="3">The sequence shown here is derived from an EMBL/GenBank/DDBJ whole genome shotgun (WGS) entry which is preliminary data.</text>
</comment>
<accession>A0A384KPW2</accession>
<dbReference type="Araport" id="AT3G57850"/>
<evidence type="ECO:0000313" key="3">
    <source>
        <dbReference type="EMBL" id="OAP01623.1"/>
    </source>
</evidence>
<evidence type="ECO:0008006" key="5">
    <source>
        <dbReference type="Google" id="ProtNLM"/>
    </source>
</evidence>
<protein>
    <recommendedName>
        <fullName evidence="5">Transmembrane protein</fullName>
    </recommendedName>
</protein>
<dbReference type="KEGG" id="ath:AT3G57850"/>
<name>A0A384KPW2_ARATH</name>
<evidence type="ECO:0000313" key="2">
    <source>
        <dbReference type="Araport" id="AT3G57850"/>
    </source>
</evidence>
<organism evidence="3 4">
    <name type="scientific">Arabidopsis thaliana</name>
    <name type="common">Mouse-ear cress</name>
    <dbReference type="NCBI Taxonomy" id="3702"/>
    <lineage>
        <taxon>Eukaryota</taxon>
        <taxon>Viridiplantae</taxon>
        <taxon>Streptophyta</taxon>
        <taxon>Embryophyta</taxon>
        <taxon>Tracheophyta</taxon>
        <taxon>Spermatophyta</taxon>
        <taxon>Magnoliopsida</taxon>
        <taxon>eudicotyledons</taxon>
        <taxon>Gunneridae</taxon>
        <taxon>Pentapetalae</taxon>
        <taxon>rosids</taxon>
        <taxon>malvids</taxon>
        <taxon>Brassicales</taxon>
        <taxon>Brassicaceae</taxon>
        <taxon>Camelineae</taxon>
        <taxon>Arabidopsis</taxon>
    </lineage>
</organism>
<proteinExistence type="predicted"/>
<evidence type="ECO:0000313" key="4">
    <source>
        <dbReference type="Proteomes" id="UP000078284"/>
    </source>
</evidence>
<dbReference type="ExpressionAtlas" id="A0A384KPW2">
    <property type="expression patterns" value="baseline and differential"/>
</dbReference>
<dbReference type="Proteomes" id="UP000078284">
    <property type="component" value="Chromosome 3"/>
</dbReference>
<keyword evidence="1" id="KW-0732">Signal</keyword>
<dbReference type="RefSeq" id="NP_191344.1">
    <property type="nucleotide sequence ID" value="NM_115647.2"/>
</dbReference>